<gene>
    <name evidence="2" type="ORF">ACFFMS_11255</name>
</gene>
<keyword evidence="2" id="KW-0378">Hydrolase</keyword>
<dbReference type="CDD" id="cd00143">
    <property type="entry name" value="PP2Cc"/>
    <property type="match status" value="1"/>
</dbReference>
<dbReference type="SMART" id="SM00331">
    <property type="entry name" value="PP2C_SIG"/>
    <property type="match status" value="1"/>
</dbReference>
<dbReference type="EMBL" id="JBHMAF010000051">
    <property type="protein sequence ID" value="MFB9759037.1"/>
    <property type="molecule type" value="Genomic_DNA"/>
</dbReference>
<dbReference type="PROSITE" id="PS51746">
    <property type="entry name" value="PPM_2"/>
    <property type="match status" value="1"/>
</dbReference>
<name>A0ABV5WF81_9BACI</name>
<dbReference type="InterPro" id="IPR015655">
    <property type="entry name" value="PP2C"/>
</dbReference>
<dbReference type="PANTHER" id="PTHR47992">
    <property type="entry name" value="PROTEIN PHOSPHATASE"/>
    <property type="match status" value="1"/>
</dbReference>
<dbReference type="GO" id="GO:0004722">
    <property type="term" value="F:protein serine/threonine phosphatase activity"/>
    <property type="evidence" value="ECO:0007669"/>
    <property type="project" value="UniProtKB-EC"/>
</dbReference>
<protein>
    <submittedName>
        <fullName evidence="2">PP2C family protein-serine/threonine phosphatase</fullName>
        <ecNumber evidence="2">3.1.3.16</ecNumber>
    </submittedName>
</protein>
<dbReference type="RefSeq" id="WP_379949323.1">
    <property type="nucleotide sequence ID" value="NZ_JBHMAF010000051.1"/>
</dbReference>
<proteinExistence type="predicted"/>
<dbReference type="Proteomes" id="UP001589609">
    <property type="component" value="Unassembled WGS sequence"/>
</dbReference>
<feature type="domain" description="PPM-type phosphatase" evidence="1">
    <location>
        <begin position="18"/>
        <end position="258"/>
    </location>
</feature>
<dbReference type="InterPro" id="IPR001932">
    <property type="entry name" value="PPM-type_phosphatase-like_dom"/>
</dbReference>
<dbReference type="InterPro" id="IPR036457">
    <property type="entry name" value="PPM-type-like_dom_sf"/>
</dbReference>
<dbReference type="Pfam" id="PF13672">
    <property type="entry name" value="PP2C_2"/>
    <property type="match status" value="1"/>
</dbReference>
<sequence>MGLNITLLEETKPFFRIRFGSYTDKGKRGENEDSLLLYHDNILYSFGIADGAGGHTFGKQVSEATVRALEAELKNNNEYSIDYIYRLLQRKYEQINDHIYSYSRSSGKVMVTTLSMINIVGYRMIISNVGDTKIFRIRDKKLTLLSKVHTVAWSQFELGIINEKQLNEHKQKHVLTKGIGGAEKIAPYFAKELVEDHDIYLICSDGVYNCLSEDKMIELFSTERTYTNQELDEICKKCVSIAFQNQADDNMSIIAVQI</sequence>
<keyword evidence="3" id="KW-1185">Reference proteome</keyword>
<dbReference type="EC" id="3.1.3.16" evidence="2"/>
<accession>A0ABV5WF81</accession>
<dbReference type="Gene3D" id="3.60.40.10">
    <property type="entry name" value="PPM-type phosphatase domain"/>
    <property type="match status" value="1"/>
</dbReference>
<reference evidence="2 3" key="1">
    <citation type="submission" date="2024-09" db="EMBL/GenBank/DDBJ databases">
        <authorList>
            <person name="Sun Q."/>
            <person name="Mori K."/>
        </authorList>
    </citation>
    <scope>NUCLEOTIDE SEQUENCE [LARGE SCALE GENOMIC DNA]</scope>
    <source>
        <strain evidence="2 3">JCM 11201</strain>
    </source>
</reference>
<organism evidence="2 3">
    <name type="scientific">Ectobacillus funiculus</name>
    <dbReference type="NCBI Taxonomy" id="137993"/>
    <lineage>
        <taxon>Bacteria</taxon>
        <taxon>Bacillati</taxon>
        <taxon>Bacillota</taxon>
        <taxon>Bacilli</taxon>
        <taxon>Bacillales</taxon>
        <taxon>Bacillaceae</taxon>
        <taxon>Ectobacillus</taxon>
    </lineage>
</organism>
<dbReference type="SMART" id="SM00332">
    <property type="entry name" value="PP2Cc"/>
    <property type="match status" value="1"/>
</dbReference>
<comment type="caution">
    <text evidence="2">The sequence shown here is derived from an EMBL/GenBank/DDBJ whole genome shotgun (WGS) entry which is preliminary data.</text>
</comment>
<evidence type="ECO:0000259" key="1">
    <source>
        <dbReference type="PROSITE" id="PS51746"/>
    </source>
</evidence>
<dbReference type="SUPFAM" id="SSF81606">
    <property type="entry name" value="PP2C-like"/>
    <property type="match status" value="1"/>
</dbReference>
<evidence type="ECO:0000313" key="3">
    <source>
        <dbReference type="Proteomes" id="UP001589609"/>
    </source>
</evidence>
<evidence type="ECO:0000313" key="2">
    <source>
        <dbReference type="EMBL" id="MFB9759037.1"/>
    </source>
</evidence>